<reference evidence="2 3" key="1">
    <citation type="submission" date="2018-12" db="EMBL/GenBank/DDBJ databases">
        <title>Draft Genome Sequence of Chryseobacterium arthrosphaerae strain ED882-96 Isolated from the Blood of a Patient with Liver Cirrhosis in Taiwan.</title>
        <authorList>
            <person name="Lin J.-N."/>
            <person name="Lai C.-H."/>
            <person name="Yang C.-H."/>
            <person name="Huang Y.-H."/>
        </authorList>
    </citation>
    <scope>NUCLEOTIDE SEQUENCE [LARGE SCALE GENOMIC DNA]</scope>
    <source>
        <strain evidence="2 3">ED882-96</strain>
    </source>
</reference>
<protein>
    <submittedName>
        <fullName evidence="2">Uncharacterized protein</fullName>
    </submittedName>
</protein>
<sequence>MDAGETKYWWKRRAGVSSDQGRSYPEAFRTNAQKDQKRWRLDILVNNAGIHTSKTVWKNSDEQIRNV</sequence>
<dbReference type="AlphaFoldDB" id="A0A3S0N588"/>
<gene>
    <name evidence="2" type="ORF">EJ377_18825</name>
</gene>
<proteinExistence type="predicted"/>
<dbReference type="Proteomes" id="UP000276953">
    <property type="component" value="Unassembled WGS sequence"/>
</dbReference>
<organism evidence="2 3">
    <name type="scientific">Chryseobacterium arthrosphaerae</name>
    <dbReference type="NCBI Taxonomy" id="651561"/>
    <lineage>
        <taxon>Bacteria</taxon>
        <taxon>Pseudomonadati</taxon>
        <taxon>Bacteroidota</taxon>
        <taxon>Flavobacteriia</taxon>
        <taxon>Flavobacteriales</taxon>
        <taxon>Weeksellaceae</taxon>
        <taxon>Chryseobacterium group</taxon>
        <taxon>Chryseobacterium</taxon>
    </lineage>
</organism>
<name>A0A3S0N588_9FLAO</name>
<evidence type="ECO:0000256" key="1">
    <source>
        <dbReference type="SAM" id="MobiDB-lite"/>
    </source>
</evidence>
<evidence type="ECO:0000313" key="2">
    <source>
        <dbReference type="EMBL" id="RTZ46365.1"/>
    </source>
</evidence>
<accession>A0A3S0N588</accession>
<dbReference type="Gene3D" id="3.40.50.720">
    <property type="entry name" value="NAD(P)-binding Rossmann-like Domain"/>
    <property type="match status" value="1"/>
</dbReference>
<evidence type="ECO:0000313" key="3">
    <source>
        <dbReference type="Proteomes" id="UP000276953"/>
    </source>
</evidence>
<feature type="region of interest" description="Disordered" evidence="1">
    <location>
        <begin position="15"/>
        <end position="34"/>
    </location>
</feature>
<dbReference type="EMBL" id="RYFC01000003">
    <property type="protein sequence ID" value="RTZ46365.1"/>
    <property type="molecule type" value="Genomic_DNA"/>
</dbReference>
<comment type="caution">
    <text evidence="2">The sequence shown here is derived from an EMBL/GenBank/DDBJ whole genome shotgun (WGS) entry which is preliminary data.</text>
</comment>